<dbReference type="Proteomes" id="UP000803844">
    <property type="component" value="Unassembled WGS sequence"/>
</dbReference>
<keyword evidence="2" id="KW-1185">Reference proteome</keyword>
<accession>A0A9P5CLA2</accession>
<protein>
    <submittedName>
        <fullName evidence="1">Uncharacterized protein</fullName>
    </submittedName>
</protein>
<sequence length="186" mass="20881">MPQPRSSPRAIRTLEQRPNLMARPHRVTASWAVEKETTFEVMSFSRRLEDSGGHLRLHNNLMKHGHCTVGDRLARNILLACKQAGHCCRRIILQSPGASSLAIWSFVEVALASKARRYTYHLGPKSKSVQAVLSKAIQLTWLLPVPPTASQKVVAGSLSTFKMLLLTRANYFTKHHGQRTKSDTKF</sequence>
<proteinExistence type="predicted"/>
<evidence type="ECO:0000313" key="2">
    <source>
        <dbReference type="Proteomes" id="UP000803844"/>
    </source>
</evidence>
<dbReference type="RefSeq" id="XP_040772594.1">
    <property type="nucleotide sequence ID" value="XM_040920861.1"/>
</dbReference>
<gene>
    <name evidence="1" type="ORF">M406DRAFT_333677</name>
</gene>
<name>A0A9P5CLA2_CRYP1</name>
<dbReference type="EMBL" id="MU032351">
    <property type="protein sequence ID" value="KAF3761615.1"/>
    <property type="molecule type" value="Genomic_DNA"/>
</dbReference>
<comment type="caution">
    <text evidence="1">The sequence shown here is derived from an EMBL/GenBank/DDBJ whole genome shotgun (WGS) entry which is preliminary data.</text>
</comment>
<evidence type="ECO:0000313" key="1">
    <source>
        <dbReference type="EMBL" id="KAF3761615.1"/>
    </source>
</evidence>
<organism evidence="1 2">
    <name type="scientific">Cryphonectria parasitica (strain ATCC 38755 / EP155)</name>
    <dbReference type="NCBI Taxonomy" id="660469"/>
    <lineage>
        <taxon>Eukaryota</taxon>
        <taxon>Fungi</taxon>
        <taxon>Dikarya</taxon>
        <taxon>Ascomycota</taxon>
        <taxon>Pezizomycotina</taxon>
        <taxon>Sordariomycetes</taxon>
        <taxon>Sordariomycetidae</taxon>
        <taxon>Diaporthales</taxon>
        <taxon>Cryphonectriaceae</taxon>
        <taxon>Cryphonectria-Endothia species complex</taxon>
        <taxon>Cryphonectria</taxon>
    </lineage>
</organism>
<reference evidence="1" key="1">
    <citation type="journal article" date="2020" name="Phytopathology">
        <title>Genome sequence of the chestnut blight fungus Cryphonectria parasitica EP155: A fundamental resource for an archetypical invasive plant pathogen.</title>
        <authorList>
            <person name="Crouch J.A."/>
            <person name="Dawe A."/>
            <person name="Aerts A."/>
            <person name="Barry K."/>
            <person name="Churchill A.C.L."/>
            <person name="Grimwood J."/>
            <person name="Hillman B."/>
            <person name="Milgroom M.G."/>
            <person name="Pangilinan J."/>
            <person name="Smith M."/>
            <person name="Salamov A."/>
            <person name="Schmutz J."/>
            <person name="Yadav J."/>
            <person name="Grigoriev I.V."/>
            <person name="Nuss D."/>
        </authorList>
    </citation>
    <scope>NUCLEOTIDE SEQUENCE</scope>
    <source>
        <strain evidence="1">EP155</strain>
    </source>
</reference>
<dbReference type="GeneID" id="63837990"/>
<dbReference type="AlphaFoldDB" id="A0A9P5CLA2"/>